<dbReference type="InterPro" id="IPR041664">
    <property type="entry name" value="AAA_16"/>
</dbReference>
<dbReference type="InterPro" id="IPR027417">
    <property type="entry name" value="P-loop_NTPase"/>
</dbReference>
<dbReference type="Gene3D" id="3.40.50.300">
    <property type="entry name" value="P-loop containing nucleotide triphosphate hydrolases"/>
    <property type="match status" value="1"/>
</dbReference>
<dbReference type="Pfam" id="PF13191">
    <property type="entry name" value="AAA_16"/>
    <property type="match status" value="1"/>
</dbReference>
<proteinExistence type="predicted"/>
<gene>
    <name evidence="2" type="ORF">KIM372_00980</name>
</gene>
<evidence type="ECO:0000313" key="3">
    <source>
        <dbReference type="Proteomes" id="UP001321766"/>
    </source>
</evidence>
<dbReference type="EMBL" id="AP026798">
    <property type="protein sequence ID" value="BDR52191.1"/>
    <property type="molecule type" value="Genomic_DNA"/>
</dbReference>
<dbReference type="PANTHER" id="PTHR34301:SF8">
    <property type="entry name" value="ATPASE DOMAIN-CONTAINING PROTEIN"/>
    <property type="match status" value="1"/>
</dbReference>
<protein>
    <submittedName>
        <fullName evidence="2">ATPase</fullName>
    </submittedName>
</protein>
<evidence type="ECO:0000259" key="1">
    <source>
        <dbReference type="Pfam" id="PF13191"/>
    </source>
</evidence>
<dbReference type="SUPFAM" id="SSF52540">
    <property type="entry name" value="P-loop containing nucleoside triphosphate hydrolases"/>
    <property type="match status" value="1"/>
</dbReference>
<reference evidence="2 3" key="1">
    <citation type="journal article" date="2023" name="Microbiol. Spectr.">
        <title>Symbiosis of Carpenter Bees with Uncharacterized Lactic Acid Bacteria Showing NAD Auxotrophy.</title>
        <authorList>
            <person name="Kawasaki S."/>
            <person name="Ozawa K."/>
            <person name="Mori T."/>
            <person name="Yamamoto A."/>
            <person name="Ito M."/>
            <person name="Ohkuma M."/>
            <person name="Sakamoto M."/>
            <person name="Matsutani M."/>
        </authorList>
    </citation>
    <scope>NUCLEOTIDE SEQUENCE [LARGE SCALE GENOMIC DNA]</scope>
    <source>
        <strain evidence="2 3">Kim37-2</strain>
    </source>
</reference>
<accession>A0ABN6SBK8</accession>
<dbReference type="Proteomes" id="UP001321766">
    <property type="component" value="Chromosome"/>
</dbReference>
<evidence type="ECO:0000313" key="2">
    <source>
        <dbReference type="EMBL" id="BDR52191.1"/>
    </source>
</evidence>
<sequence length="408" mass="44896">METGKSGGSLRILNPFTPGAGRPPRALIGRDHEIELMDRLITRTTLGLSNQAVVYSGLRGVGKTVLLRKFYTMAQEQDLLAIFIEATDEEEHDCLKLSEEIHKAAAHITNNHLLEQLEKTLEHITTVSVKAFGLGASVSFDQEDSQSANQSANQRIYQLEQTLEAVARTAQEAKSGLILFVDEFQEMSARLMGALISLQQEANSLNLPFYIVGAGLPDLPGILSKCHSYAERLFTYREVGRLSRYDTAAGFQEPAKSVGKSFTDAALDRLVADSQGYPYFIQAYGEAAWNEADSSPITEEAVERGESVAIRELDSGLYTSRWQRATQLGRKFMTAMASTGEDACKSSDIANLLGKKASGLTAIRQQLIQLGLIYSPEYGKLAFTVPGMADFIRRTEPASVQVYDRAHR</sequence>
<keyword evidence="3" id="KW-1185">Reference proteome</keyword>
<name>A0ABN6SBK8_9BIFI</name>
<dbReference type="PANTHER" id="PTHR34301">
    <property type="entry name" value="DNA-BINDING PROTEIN-RELATED"/>
    <property type="match status" value="1"/>
</dbReference>
<organism evidence="2 3">
    <name type="scientific">Bombiscardovia nodaiensis</name>
    <dbReference type="NCBI Taxonomy" id="2932181"/>
    <lineage>
        <taxon>Bacteria</taxon>
        <taxon>Bacillati</taxon>
        <taxon>Actinomycetota</taxon>
        <taxon>Actinomycetes</taxon>
        <taxon>Bifidobacteriales</taxon>
        <taxon>Bifidobacteriaceae</taxon>
        <taxon>Bombiscardovia</taxon>
    </lineage>
</organism>
<feature type="domain" description="Orc1-like AAA ATPase" evidence="1">
    <location>
        <begin position="27"/>
        <end position="202"/>
    </location>
</feature>